<comment type="caution">
    <text evidence="2">The sequence shown here is derived from an EMBL/GenBank/DDBJ whole genome shotgun (WGS) entry which is preliminary data.</text>
</comment>
<dbReference type="Pfam" id="PF07085">
    <property type="entry name" value="DRTGG"/>
    <property type="match status" value="1"/>
</dbReference>
<dbReference type="InterPro" id="IPR010766">
    <property type="entry name" value="DRTGG"/>
</dbReference>
<gene>
    <name evidence="2" type="ORF">BET03_09730</name>
</gene>
<dbReference type="InterPro" id="IPR028979">
    <property type="entry name" value="Ser_kin/Pase_Hpr-like_N_sf"/>
</dbReference>
<evidence type="ECO:0000313" key="2">
    <source>
        <dbReference type="EMBL" id="RKD33217.1"/>
    </source>
</evidence>
<evidence type="ECO:0000313" key="3">
    <source>
        <dbReference type="Proteomes" id="UP000284177"/>
    </source>
</evidence>
<protein>
    <recommendedName>
        <fullName evidence="1">DRTGG domain-containing protein</fullName>
    </recommendedName>
</protein>
<name>A0A419T6J3_9FIRM</name>
<evidence type="ECO:0000259" key="1">
    <source>
        <dbReference type="Pfam" id="PF07085"/>
    </source>
</evidence>
<sequence length="121" mass="13416">MTLNDIKGILNAQVLTGEQFLDRKVSSAFGSDLMSDVLAFVDNSSVLLTGLTNPQVIRTAEMIDLFAIIFVRGKRPSDEIIKMGQRNNITILMTDYTLYTSCGKLYENGLKGIEFEKGVMT</sequence>
<dbReference type="Proteomes" id="UP000284177">
    <property type="component" value="Unassembled WGS sequence"/>
</dbReference>
<feature type="domain" description="DRTGG" evidence="1">
    <location>
        <begin position="5"/>
        <end position="102"/>
    </location>
</feature>
<accession>A0A419T6J3</accession>
<dbReference type="EMBL" id="MCIB01000007">
    <property type="protein sequence ID" value="RKD33217.1"/>
    <property type="molecule type" value="Genomic_DNA"/>
</dbReference>
<reference evidence="2 3" key="1">
    <citation type="submission" date="2016-08" db="EMBL/GenBank/DDBJ databases">
        <title>Novel Firmicutes and Novel Genomes.</title>
        <authorList>
            <person name="Poppleton D.I."/>
            <person name="Gribaldo S."/>
        </authorList>
    </citation>
    <scope>NUCLEOTIDE SEQUENCE [LARGE SCALE GENOMIC DNA]</scope>
    <source>
        <strain evidence="2 3">CTT3</strain>
    </source>
</reference>
<dbReference type="AlphaFoldDB" id="A0A419T6J3"/>
<organism evidence="2 3">
    <name type="scientific">Thermohalobacter berrensis</name>
    <dbReference type="NCBI Taxonomy" id="99594"/>
    <lineage>
        <taxon>Bacteria</taxon>
        <taxon>Bacillati</taxon>
        <taxon>Bacillota</taxon>
        <taxon>Tissierellia</taxon>
        <taxon>Tissierellales</taxon>
        <taxon>Thermohalobacteraceae</taxon>
        <taxon>Thermohalobacter</taxon>
    </lineage>
</organism>
<dbReference type="RefSeq" id="WP_120168034.1">
    <property type="nucleotide sequence ID" value="NZ_MCIB01000007.1"/>
</dbReference>
<dbReference type="SUPFAM" id="SSF75138">
    <property type="entry name" value="HprK N-terminal domain-like"/>
    <property type="match status" value="1"/>
</dbReference>
<dbReference type="Gene3D" id="3.40.1390.20">
    <property type="entry name" value="HprK N-terminal domain-like"/>
    <property type="match status" value="1"/>
</dbReference>
<dbReference type="OrthoDB" id="9800390at2"/>
<proteinExistence type="predicted"/>
<keyword evidence="3" id="KW-1185">Reference proteome</keyword>